<name>A0A1E3HWH7_9TREE</name>
<comment type="caution">
    <text evidence="2">The sequence shown here is derived from an EMBL/GenBank/DDBJ whole genome shotgun (WGS) entry which is preliminary data.</text>
</comment>
<accession>A0A1E3HWH7</accession>
<dbReference type="GeneID" id="30154161"/>
<gene>
    <name evidence="2" type="ORF">L202_02852</name>
</gene>
<feature type="region of interest" description="Disordered" evidence="1">
    <location>
        <begin position="304"/>
        <end position="327"/>
    </location>
</feature>
<dbReference type="Proteomes" id="UP000094065">
    <property type="component" value="Unassembled WGS sequence"/>
</dbReference>
<organism evidence="2 3">
    <name type="scientific">Cryptococcus amylolentus CBS 6039</name>
    <dbReference type="NCBI Taxonomy" id="1295533"/>
    <lineage>
        <taxon>Eukaryota</taxon>
        <taxon>Fungi</taxon>
        <taxon>Dikarya</taxon>
        <taxon>Basidiomycota</taxon>
        <taxon>Agaricomycotina</taxon>
        <taxon>Tremellomycetes</taxon>
        <taxon>Tremellales</taxon>
        <taxon>Cryptococcaceae</taxon>
        <taxon>Cryptococcus</taxon>
    </lineage>
</organism>
<evidence type="ECO:0008006" key="4">
    <source>
        <dbReference type="Google" id="ProtNLM"/>
    </source>
</evidence>
<proteinExistence type="predicted"/>
<dbReference type="RefSeq" id="XP_018995244.1">
    <property type="nucleotide sequence ID" value="XM_019136575.1"/>
</dbReference>
<feature type="region of interest" description="Disordered" evidence="1">
    <location>
        <begin position="610"/>
        <end position="652"/>
    </location>
</feature>
<protein>
    <recommendedName>
        <fullName evidence="4">F-box domain-containing protein</fullName>
    </recommendedName>
</protein>
<keyword evidence="3" id="KW-1185">Reference proteome</keyword>
<sequence>MATQKCCPRAMPHLASLPRHIQSRIAYHTVLDAPNAHPAALLPLLLACRTLNHNLTFAHNPQLYHELYLATFDSTAITRRYEWMLTHIFTRGVKGYNLFSDPRPWAIDYRTRWELCGRWREVAKLGTIDIPGLCGYARFAEDLWDVFFLLSENDGKNLVFVTQMCRLQEVLNARFQRELAKESLAPGYPRMTWDRSLLTWIGLLGGVDDHVGEAESAEVDEKIFMLRPYIFAAAQYGIGFGPWNQTKLPLCQPGCTKHSASPANSHAVTYKRFGYAWRRSPPDFITGIYILFFRLLERHSDRAGTRQGNTSFTHNSKQQQGGVFSGNGLPLSEMQDLEWQRDTMCQDPHTSQGLPALALRGKVQGYWRGKFLFYDYELYREMTEGNMRRVYTGMFADQAVEMELKEIVVKVREEDVGGDGPMLGAGFKDLDDVDEEVKAVEEGYGHEIVGDDEPVPEGWTKEILIAGRGRDAWGWCRIRGRVRSWDGLVILCLTYARVPGTTWLWRGYTLPGGYLTGRWHDTFTNSTDSKSYEGPFSFIRAGDPCYPPHFPLRLQESLGVDTFGGGMPSAPIPIAIPSEGPGGSKPWHAQYPPYPNMDVEAVPKRHAVAQVEDADRGKEETTSIISPGKPENQDNSTVPHVTSGVVVSAEDS</sequence>
<dbReference type="EMBL" id="AWGJ01000004">
    <property type="protein sequence ID" value="ODN80678.1"/>
    <property type="molecule type" value="Genomic_DNA"/>
</dbReference>
<evidence type="ECO:0000313" key="3">
    <source>
        <dbReference type="Proteomes" id="UP000094065"/>
    </source>
</evidence>
<dbReference type="OrthoDB" id="2017782at2759"/>
<feature type="compositionally biased region" description="Polar residues" evidence="1">
    <location>
        <begin position="306"/>
        <end position="322"/>
    </location>
</feature>
<evidence type="ECO:0000313" key="2">
    <source>
        <dbReference type="EMBL" id="ODN80678.1"/>
    </source>
</evidence>
<reference evidence="2 3" key="1">
    <citation type="submission" date="2016-06" db="EMBL/GenBank/DDBJ databases">
        <title>Evolution of pathogenesis and genome organization in the Tremellales.</title>
        <authorList>
            <person name="Cuomo C."/>
            <person name="Litvintseva A."/>
            <person name="Heitman J."/>
            <person name="Chen Y."/>
            <person name="Sun S."/>
            <person name="Springer D."/>
            <person name="Dromer F."/>
            <person name="Young S."/>
            <person name="Zeng Q."/>
            <person name="Chapman S."/>
            <person name="Gujja S."/>
            <person name="Saif S."/>
            <person name="Birren B."/>
        </authorList>
    </citation>
    <scope>NUCLEOTIDE SEQUENCE [LARGE SCALE GENOMIC DNA]</scope>
    <source>
        <strain evidence="2 3">CBS 6039</strain>
    </source>
</reference>
<evidence type="ECO:0000256" key="1">
    <source>
        <dbReference type="SAM" id="MobiDB-lite"/>
    </source>
</evidence>
<dbReference type="AlphaFoldDB" id="A0A1E3HWH7"/>